<name>G5IH34_9FIRM</name>
<dbReference type="Proteomes" id="UP000005384">
    <property type="component" value="Unassembled WGS sequence"/>
</dbReference>
<reference evidence="6 7" key="1">
    <citation type="submission" date="2011-08" db="EMBL/GenBank/DDBJ databases">
        <title>The Genome Sequence of Clostridium hathewayi WAL-18680.</title>
        <authorList>
            <consortium name="The Broad Institute Genome Sequencing Platform"/>
            <person name="Earl A."/>
            <person name="Ward D."/>
            <person name="Feldgarden M."/>
            <person name="Gevers D."/>
            <person name="Finegold S.M."/>
            <person name="Summanen P.H."/>
            <person name="Molitoris D.R."/>
            <person name="Song M."/>
            <person name="Daigneault M."/>
            <person name="Allen-Vercoe E."/>
            <person name="Young S.K."/>
            <person name="Zeng Q."/>
            <person name="Gargeya S."/>
            <person name="Fitzgerald M."/>
            <person name="Haas B."/>
            <person name="Abouelleil A."/>
            <person name="Alvarado L."/>
            <person name="Arachchi H.M."/>
            <person name="Berlin A."/>
            <person name="Brown A."/>
            <person name="Chapman S.B."/>
            <person name="Chen Z."/>
            <person name="Dunbar C."/>
            <person name="Freedman E."/>
            <person name="Gearin G."/>
            <person name="Gellesch M."/>
            <person name="Goldberg J."/>
            <person name="Griggs A."/>
            <person name="Gujja S."/>
            <person name="Heiman D."/>
            <person name="Howarth C."/>
            <person name="Larson L."/>
            <person name="Lui A."/>
            <person name="MacDonald P.J.P."/>
            <person name="Montmayeur A."/>
            <person name="Murphy C."/>
            <person name="Neiman D."/>
            <person name="Pearson M."/>
            <person name="Priest M."/>
            <person name="Roberts A."/>
            <person name="Saif S."/>
            <person name="Shea T."/>
            <person name="Shenoy N."/>
            <person name="Sisk P."/>
            <person name="Stolte C."/>
            <person name="Sykes S."/>
            <person name="Wortman J."/>
            <person name="Nusbaum C."/>
            <person name="Birren B."/>
        </authorList>
    </citation>
    <scope>NUCLEOTIDE SEQUENCE [LARGE SCALE GENOMIC DNA]</scope>
    <source>
        <strain evidence="6 7">WAL-18680</strain>
    </source>
</reference>
<dbReference type="EMBL" id="ADLN01000074">
    <property type="protein sequence ID" value="EHI59201.1"/>
    <property type="molecule type" value="Genomic_DNA"/>
</dbReference>
<dbReference type="Gene3D" id="1.10.150.130">
    <property type="match status" value="1"/>
</dbReference>
<sequence length="306" mass="35996">MRKRKNVISITERQLEEYEEYLKDEERSRATVEKYLRDIRKFRSFIQMDGNGVGTGGAGREKAEKLEKSEKSEKEWIREYKQYLKEHYKTTSANSMLAALNSYVSFLGRDDLKVKFFRIQHVQYSQPEKELTEQDYKRLIQAAEKRRDIRMKMLLQTIGSTGIRISELRFITVESLEDGRTDIYNKGKSRIALLPDALVRLLKNYCRKMGIRGGSIFVTKSGRPMDRSNINKKMKELGREAGVDERKVFPHNLRHLFARTFYRIEKDVVRLMDLLGHSSINTTRIYTMTTEAQPRKTLARMRLVFG</sequence>
<evidence type="ECO:0008006" key="8">
    <source>
        <dbReference type="Google" id="ProtNLM"/>
    </source>
</evidence>
<evidence type="ECO:0000313" key="7">
    <source>
        <dbReference type="Proteomes" id="UP000005384"/>
    </source>
</evidence>
<protein>
    <recommendedName>
        <fullName evidence="8">Integrase</fullName>
    </recommendedName>
</protein>
<dbReference type="InterPro" id="IPR050090">
    <property type="entry name" value="Tyrosine_recombinase_XerCD"/>
</dbReference>
<organism evidence="6 7">
    <name type="scientific">Hungatella hathewayi WAL-18680</name>
    <dbReference type="NCBI Taxonomy" id="742737"/>
    <lineage>
        <taxon>Bacteria</taxon>
        <taxon>Bacillati</taxon>
        <taxon>Bacillota</taxon>
        <taxon>Clostridia</taxon>
        <taxon>Lachnospirales</taxon>
        <taxon>Lachnospiraceae</taxon>
        <taxon>Hungatella</taxon>
    </lineage>
</organism>
<comment type="caution">
    <text evidence="6">The sequence shown here is derived from an EMBL/GenBank/DDBJ whole genome shotgun (WGS) entry which is preliminary data.</text>
</comment>
<evidence type="ECO:0000259" key="4">
    <source>
        <dbReference type="PROSITE" id="PS51898"/>
    </source>
</evidence>
<dbReference type="InterPro" id="IPR013762">
    <property type="entry name" value="Integrase-like_cat_sf"/>
</dbReference>
<keyword evidence="2" id="KW-0233">DNA recombination</keyword>
<dbReference type="OrthoDB" id="9785687at2"/>
<evidence type="ECO:0000313" key="6">
    <source>
        <dbReference type="EMBL" id="EHI59201.1"/>
    </source>
</evidence>
<evidence type="ECO:0000256" key="1">
    <source>
        <dbReference type="ARBA" id="ARBA00023125"/>
    </source>
</evidence>
<dbReference type="PANTHER" id="PTHR30349:SF89">
    <property type="entry name" value="INTEGRASE_RECOMBINASE"/>
    <property type="match status" value="1"/>
</dbReference>
<keyword evidence="1 3" id="KW-0238">DNA-binding</keyword>
<evidence type="ECO:0000259" key="5">
    <source>
        <dbReference type="PROSITE" id="PS51900"/>
    </source>
</evidence>
<dbReference type="GO" id="GO:0003677">
    <property type="term" value="F:DNA binding"/>
    <property type="evidence" value="ECO:0007669"/>
    <property type="project" value="UniProtKB-UniRule"/>
</dbReference>
<dbReference type="RefSeq" id="WP_006780789.1">
    <property type="nucleotide sequence ID" value="NZ_CP040506.1"/>
</dbReference>
<dbReference type="SUPFAM" id="SSF56349">
    <property type="entry name" value="DNA breaking-rejoining enzymes"/>
    <property type="match status" value="1"/>
</dbReference>
<dbReference type="PANTHER" id="PTHR30349">
    <property type="entry name" value="PHAGE INTEGRASE-RELATED"/>
    <property type="match status" value="1"/>
</dbReference>
<dbReference type="GO" id="GO:0006310">
    <property type="term" value="P:DNA recombination"/>
    <property type="evidence" value="ECO:0007669"/>
    <property type="project" value="UniProtKB-KW"/>
</dbReference>
<dbReference type="InterPro" id="IPR044068">
    <property type="entry name" value="CB"/>
</dbReference>
<dbReference type="GO" id="GO:0015074">
    <property type="term" value="P:DNA integration"/>
    <property type="evidence" value="ECO:0007669"/>
    <property type="project" value="InterPro"/>
</dbReference>
<feature type="domain" description="Tyr recombinase" evidence="4">
    <location>
        <begin position="126"/>
        <end position="299"/>
    </location>
</feature>
<keyword evidence="7" id="KW-1185">Reference proteome</keyword>
<dbReference type="Pfam" id="PF00589">
    <property type="entry name" value="Phage_integrase"/>
    <property type="match status" value="1"/>
</dbReference>
<gene>
    <name evidence="6" type="ORF">HMPREF9473_02812</name>
</gene>
<evidence type="ECO:0000256" key="3">
    <source>
        <dbReference type="PROSITE-ProRule" id="PRU01248"/>
    </source>
</evidence>
<dbReference type="InterPro" id="IPR010998">
    <property type="entry name" value="Integrase_recombinase_N"/>
</dbReference>
<dbReference type="PROSITE" id="PS51900">
    <property type="entry name" value="CB"/>
    <property type="match status" value="1"/>
</dbReference>
<proteinExistence type="predicted"/>
<dbReference type="InterPro" id="IPR011010">
    <property type="entry name" value="DNA_brk_join_enz"/>
</dbReference>
<dbReference type="Gene3D" id="1.10.443.10">
    <property type="entry name" value="Intergrase catalytic core"/>
    <property type="match status" value="1"/>
</dbReference>
<feature type="domain" description="Core-binding (CB)" evidence="5">
    <location>
        <begin position="9"/>
        <end position="108"/>
    </location>
</feature>
<evidence type="ECO:0000256" key="2">
    <source>
        <dbReference type="ARBA" id="ARBA00023172"/>
    </source>
</evidence>
<dbReference type="PROSITE" id="PS51898">
    <property type="entry name" value="TYR_RECOMBINASE"/>
    <property type="match status" value="1"/>
</dbReference>
<dbReference type="AlphaFoldDB" id="G5IH34"/>
<dbReference type="InterPro" id="IPR002104">
    <property type="entry name" value="Integrase_catalytic"/>
</dbReference>
<dbReference type="PATRIC" id="fig|742737.3.peg.2816"/>
<accession>G5IH34</accession>
<dbReference type="HOGENOM" id="CLU_027562_9_2_9"/>